<dbReference type="Pfam" id="PF00005">
    <property type="entry name" value="ABC_tran"/>
    <property type="match status" value="1"/>
</dbReference>
<dbReference type="InterPro" id="IPR015860">
    <property type="entry name" value="ABC_transpr_TagH-like"/>
</dbReference>
<evidence type="ECO:0000256" key="3">
    <source>
        <dbReference type="ARBA" id="ARBA00022741"/>
    </source>
</evidence>
<keyword evidence="2" id="KW-0813">Transport</keyword>
<dbReference type="EMBL" id="LAPT01000028">
    <property type="protein sequence ID" value="PXF31968.1"/>
    <property type="molecule type" value="Genomic_DNA"/>
</dbReference>
<dbReference type="PANTHER" id="PTHR46743">
    <property type="entry name" value="TEICHOIC ACIDS EXPORT ATP-BINDING PROTEIN TAGH"/>
    <property type="match status" value="1"/>
</dbReference>
<dbReference type="CDD" id="cd03220">
    <property type="entry name" value="ABC_KpsT_Wzt"/>
    <property type="match status" value="1"/>
</dbReference>
<comment type="similarity">
    <text evidence="1">Belongs to the ABC transporter superfamily.</text>
</comment>
<evidence type="ECO:0000256" key="2">
    <source>
        <dbReference type="ARBA" id="ARBA00022448"/>
    </source>
</evidence>
<evidence type="ECO:0000259" key="5">
    <source>
        <dbReference type="PROSITE" id="PS50893"/>
    </source>
</evidence>
<dbReference type="SUPFAM" id="SSF52540">
    <property type="entry name" value="P-loop containing nucleoside triphosphate hydrolases"/>
    <property type="match status" value="1"/>
</dbReference>
<dbReference type="PROSITE" id="PS00211">
    <property type="entry name" value="ABC_TRANSPORTER_1"/>
    <property type="match status" value="1"/>
</dbReference>
<comment type="caution">
    <text evidence="6">The sequence shown here is derived from an EMBL/GenBank/DDBJ whole genome shotgun (WGS) entry which is preliminary data.</text>
</comment>
<feature type="domain" description="ABC transporter" evidence="5">
    <location>
        <begin position="2"/>
        <end position="216"/>
    </location>
</feature>
<keyword evidence="3" id="KW-0547">Nucleotide-binding</keyword>
<proteinExistence type="inferred from homology"/>
<protein>
    <recommendedName>
        <fullName evidence="5">ABC transporter domain-containing protein</fullName>
    </recommendedName>
</protein>
<dbReference type="SMART" id="SM00382">
    <property type="entry name" value="AAA"/>
    <property type="match status" value="1"/>
</dbReference>
<dbReference type="InterPro" id="IPR050683">
    <property type="entry name" value="Bact_Polysacc_Export_ATP-bd"/>
</dbReference>
<dbReference type="Proteomes" id="UP000248090">
    <property type="component" value="Unassembled WGS sequence"/>
</dbReference>
<keyword evidence="7" id="KW-1185">Reference proteome</keyword>
<dbReference type="RefSeq" id="WP_110186692.1">
    <property type="nucleotide sequence ID" value="NZ_CP177354.1"/>
</dbReference>
<gene>
    <name evidence="6" type="ORF">WH50_07105</name>
</gene>
<evidence type="ECO:0000313" key="6">
    <source>
        <dbReference type="EMBL" id="PXF31968.1"/>
    </source>
</evidence>
<evidence type="ECO:0000256" key="4">
    <source>
        <dbReference type="ARBA" id="ARBA00022840"/>
    </source>
</evidence>
<accession>A0ABX5M2S8</accession>
<dbReference type="PANTHER" id="PTHR46743:SF2">
    <property type="entry name" value="TEICHOIC ACIDS EXPORT ATP-BINDING PROTEIN TAGH"/>
    <property type="match status" value="1"/>
</dbReference>
<evidence type="ECO:0000256" key="1">
    <source>
        <dbReference type="ARBA" id="ARBA00005417"/>
    </source>
</evidence>
<name>A0ABX5M2S8_9GAMM</name>
<dbReference type="Gene3D" id="3.40.50.300">
    <property type="entry name" value="P-loop containing nucleotide triphosphate hydrolases"/>
    <property type="match status" value="1"/>
</dbReference>
<dbReference type="InterPro" id="IPR003439">
    <property type="entry name" value="ABC_transporter-like_ATP-bd"/>
</dbReference>
<keyword evidence="4" id="KW-0067">ATP-binding</keyword>
<dbReference type="InterPro" id="IPR027417">
    <property type="entry name" value="P-loop_NTPase"/>
</dbReference>
<reference evidence="6 7" key="1">
    <citation type="submission" date="2015-03" db="EMBL/GenBank/DDBJ databases">
        <authorList>
            <person name="Krishnan R."/>
            <person name="Midha S."/>
            <person name="Patil P.B."/>
            <person name="Rameshkumar N."/>
        </authorList>
    </citation>
    <scope>NUCLEOTIDE SEQUENCE [LARGE SCALE GENOMIC DNA]</scope>
    <source>
        <strain evidence="6 7">L1E11</strain>
    </source>
</reference>
<organism evidence="6 7">
    <name type="scientific">Pokkaliibacter plantistimulans</name>
    <dbReference type="NCBI Taxonomy" id="1635171"/>
    <lineage>
        <taxon>Bacteria</taxon>
        <taxon>Pseudomonadati</taxon>
        <taxon>Pseudomonadota</taxon>
        <taxon>Gammaproteobacteria</taxon>
        <taxon>Oceanospirillales</taxon>
        <taxon>Balneatrichaceae</taxon>
        <taxon>Pokkaliibacter</taxon>
    </lineage>
</organism>
<sequence>MIELINVTKYYPTSLGRKYVIRDITATIPGRRNIGILGRNGAGKSTLLRLLGGIDFPDKGEIKTDQLISWPLALSTGLHPMMTGREGTRFVARIHGAQNIKEIESFTQEFSELGYNYDLPVRTYSSGMRSRLAFAISMAFDFDTYLLDEITSVGDPRFQKKARAALNQKRETANVIMVSHAPGLLKEFCDCGIVLDDGKMTFYESIDRAITIYNAL</sequence>
<dbReference type="InterPro" id="IPR017871">
    <property type="entry name" value="ABC_transporter-like_CS"/>
</dbReference>
<dbReference type="PROSITE" id="PS50893">
    <property type="entry name" value="ABC_TRANSPORTER_2"/>
    <property type="match status" value="1"/>
</dbReference>
<dbReference type="InterPro" id="IPR003593">
    <property type="entry name" value="AAA+_ATPase"/>
</dbReference>
<evidence type="ECO:0000313" key="7">
    <source>
        <dbReference type="Proteomes" id="UP000248090"/>
    </source>
</evidence>